<protein>
    <submittedName>
        <fullName evidence="1">Uncharacterized protein</fullName>
    </submittedName>
</protein>
<evidence type="ECO:0000313" key="1">
    <source>
        <dbReference type="EMBL" id="OEU39102.1"/>
    </source>
</evidence>
<comment type="caution">
    <text evidence="1">The sequence shown here is derived from an EMBL/GenBank/DDBJ whole genome shotgun (WGS) entry which is preliminary data.</text>
</comment>
<sequence length="75" mass="8162">MLTESLHSLTDLIIEEYPAKIVVDGKGSYSGFLYIRVIQDKPNFGITFNISYVSGGTNNKGGGVILHDLKANPSF</sequence>
<name>A0A1E7G2U2_LACLC</name>
<dbReference type="AlphaFoldDB" id="A0A1E7G2U2"/>
<dbReference type="RefSeq" id="WP_075070599.1">
    <property type="nucleotide sequence ID" value="NZ_CM007353.1"/>
</dbReference>
<reference evidence="1" key="1">
    <citation type="journal article" date="2016" name="Appl. Microbiol. Biotechnol.">
        <title>Adhesion of the genome-sequenced Lactococcus lactis subsp. cremoris IBB477 strain is mediated by specific molecular determinants.</title>
        <authorList>
            <person name="Radziwill-Bienkowska J.M."/>
            <person name="Le D.T."/>
            <person name="Szczesny P."/>
            <person name="Duviau M.P."/>
            <person name="Aleksandrzak-Piekarczyk T."/>
            <person name="Loubiere P."/>
            <person name="Mercier-Bonin M."/>
            <person name="Bardowski J.K."/>
            <person name="Kowalczyk M."/>
        </authorList>
    </citation>
    <scope>NUCLEOTIDE SEQUENCE [LARGE SCALE GENOMIC DNA]</scope>
    <source>
        <strain evidence="1">IBB477</strain>
    </source>
</reference>
<gene>
    <name evidence="1" type="ORF">AJ89_10260</name>
</gene>
<proteinExistence type="predicted"/>
<accession>A0A1E7G2U2</accession>
<organism evidence="1">
    <name type="scientific">Lactococcus cremoris subsp. cremoris IBB477</name>
    <dbReference type="NCBI Taxonomy" id="1449093"/>
    <lineage>
        <taxon>Bacteria</taxon>
        <taxon>Bacillati</taxon>
        <taxon>Bacillota</taxon>
        <taxon>Bacilli</taxon>
        <taxon>Lactobacillales</taxon>
        <taxon>Streptococcaceae</taxon>
        <taxon>Lactococcus</taxon>
        <taxon>Lactococcus cremoris subsp. cremoris</taxon>
    </lineage>
</organism>
<dbReference type="EMBL" id="JMMZ01000029">
    <property type="protein sequence ID" value="OEU39102.1"/>
    <property type="molecule type" value="Genomic_DNA"/>
</dbReference>
<dbReference type="Proteomes" id="UP000176236">
    <property type="component" value="Chromosome"/>
</dbReference>